<dbReference type="Pfam" id="PF04014">
    <property type="entry name" value="MazE_antitoxin"/>
    <property type="match status" value="1"/>
</dbReference>
<dbReference type="PROSITE" id="PS50943">
    <property type="entry name" value="HTH_CROC1"/>
    <property type="match status" value="1"/>
</dbReference>
<dbReference type="SUPFAM" id="SSF89447">
    <property type="entry name" value="AbrB/MazE/MraZ-like"/>
    <property type="match status" value="1"/>
</dbReference>
<dbReference type="AlphaFoldDB" id="A0A380JI56"/>
<name>A0A380JI56_STRDO</name>
<dbReference type="RefSeq" id="WP_002963397.1">
    <property type="nucleotide sequence ID" value="NZ_UHFA01000002.1"/>
</dbReference>
<protein>
    <submittedName>
        <fullName evidence="3">Cro/CI family transcriptional regulator putative</fullName>
    </submittedName>
</protein>
<dbReference type="SMART" id="SM00530">
    <property type="entry name" value="HTH_XRE"/>
    <property type="match status" value="1"/>
</dbReference>
<keyword evidence="1" id="KW-0238">DNA-binding</keyword>
<dbReference type="Gene3D" id="1.10.260.40">
    <property type="entry name" value="lambda repressor-like DNA-binding domains"/>
    <property type="match status" value="1"/>
</dbReference>
<dbReference type="GO" id="GO:0003677">
    <property type="term" value="F:DNA binding"/>
    <property type="evidence" value="ECO:0007669"/>
    <property type="project" value="UniProtKB-KW"/>
</dbReference>
<evidence type="ECO:0000313" key="3">
    <source>
        <dbReference type="EMBL" id="SUN37335.1"/>
    </source>
</evidence>
<dbReference type="GeneID" id="93924523"/>
<gene>
    <name evidence="3" type="ORF">NCTC11391_02067</name>
</gene>
<dbReference type="Gene3D" id="2.10.260.10">
    <property type="match status" value="1"/>
</dbReference>
<dbReference type="NCBIfam" id="TIGR01439">
    <property type="entry name" value="lp_hng_hel_AbrB"/>
    <property type="match status" value="1"/>
</dbReference>
<dbReference type="Proteomes" id="UP000254082">
    <property type="component" value="Unassembled WGS sequence"/>
</dbReference>
<evidence type="ECO:0000313" key="4">
    <source>
        <dbReference type="Proteomes" id="UP000254082"/>
    </source>
</evidence>
<evidence type="ECO:0000256" key="1">
    <source>
        <dbReference type="ARBA" id="ARBA00023125"/>
    </source>
</evidence>
<dbReference type="CDD" id="cd00093">
    <property type="entry name" value="HTH_XRE"/>
    <property type="match status" value="1"/>
</dbReference>
<reference evidence="3 4" key="1">
    <citation type="submission" date="2018-06" db="EMBL/GenBank/DDBJ databases">
        <authorList>
            <consortium name="Pathogen Informatics"/>
            <person name="Doyle S."/>
        </authorList>
    </citation>
    <scope>NUCLEOTIDE SEQUENCE [LARGE SCALE GENOMIC DNA]</scope>
    <source>
        <strain evidence="4">NCTC 11391</strain>
    </source>
</reference>
<dbReference type="InterPro" id="IPR001387">
    <property type="entry name" value="Cro/C1-type_HTH"/>
</dbReference>
<dbReference type="Pfam" id="PF01381">
    <property type="entry name" value="HTH_3"/>
    <property type="match status" value="1"/>
</dbReference>
<evidence type="ECO:0000259" key="2">
    <source>
        <dbReference type="PROSITE" id="PS50943"/>
    </source>
</evidence>
<feature type="domain" description="HTH cro/C1-type" evidence="2">
    <location>
        <begin position="6"/>
        <end position="60"/>
    </location>
</feature>
<dbReference type="InterPro" id="IPR037914">
    <property type="entry name" value="SpoVT-AbrB_sf"/>
</dbReference>
<organism evidence="3 4">
    <name type="scientific">Streptococcus downei MFe28</name>
    <dbReference type="NCBI Taxonomy" id="764290"/>
    <lineage>
        <taxon>Bacteria</taxon>
        <taxon>Bacillati</taxon>
        <taxon>Bacillota</taxon>
        <taxon>Bacilli</taxon>
        <taxon>Lactobacillales</taxon>
        <taxon>Streptococcaceae</taxon>
        <taxon>Streptococcus</taxon>
    </lineage>
</organism>
<dbReference type="EMBL" id="UHFA01000002">
    <property type="protein sequence ID" value="SUN37335.1"/>
    <property type="molecule type" value="Genomic_DNA"/>
</dbReference>
<dbReference type="PANTHER" id="PTHR46558:SF11">
    <property type="entry name" value="HTH-TYPE TRANSCRIPTIONAL REGULATOR XRE"/>
    <property type="match status" value="1"/>
</dbReference>
<dbReference type="InterPro" id="IPR007159">
    <property type="entry name" value="SpoVT-AbrB_dom"/>
</dbReference>
<dbReference type="SUPFAM" id="SSF47413">
    <property type="entry name" value="lambda repressor-like DNA-binding domains"/>
    <property type="match status" value="1"/>
</dbReference>
<keyword evidence="4" id="KW-1185">Reference proteome</keyword>
<proteinExistence type="predicted"/>
<dbReference type="SMART" id="SM00966">
    <property type="entry name" value="SpoVT_AbrB"/>
    <property type="match status" value="1"/>
</dbReference>
<sequence length="137" mass="15411">MINKTIQSLRKKADYSQETLAEMVGVSRQTLSKWELGESLPDIISSSRLAEIFEISLDELVKGDELPFMSKPTEGKYVFGTVTVGERGQIVIPARARKLFKIKKGDELMVLGDINQGLALINSDFFVQAFKEMRLLK</sequence>
<accession>A0A380JI56</accession>
<dbReference type="PANTHER" id="PTHR46558">
    <property type="entry name" value="TRACRIPTIONAL REGULATORY PROTEIN-RELATED-RELATED"/>
    <property type="match status" value="1"/>
</dbReference>
<dbReference type="OrthoDB" id="9805856at2"/>
<dbReference type="InterPro" id="IPR010982">
    <property type="entry name" value="Lambda_DNA-bd_dom_sf"/>
</dbReference>